<reference evidence="3" key="1">
    <citation type="submission" date="2019-12" db="EMBL/GenBank/DDBJ databases">
        <title>Endophytic bacteria associated with Panax ginseng seedlings.</title>
        <authorList>
            <person name="Park J.M."/>
            <person name="Shin R."/>
            <person name="Jo S.H."/>
        </authorList>
    </citation>
    <scope>NUCLEOTIDE SEQUENCE [LARGE SCALE GENOMIC DNA]</scope>
    <source>
        <strain evidence="3">PgKB30</strain>
    </source>
</reference>
<protein>
    <recommendedName>
        <fullName evidence="4">HipA-like C-terminal domain-containing protein</fullName>
    </recommendedName>
</protein>
<accession>A0A6M8MS88</accession>
<keyword evidence="3" id="KW-1185">Reference proteome</keyword>
<proteinExistence type="predicted"/>
<name>A0A6M8MS88_9PSED</name>
<dbReference type="AlphaFoldDB" id="A0A6M8MS88"/>
<evidence type="ECO:0000313" key="3">
    <source>
        <dbReference type="Proteomes" id="UP000501989"/>
    </source>
</evidence>
<organism evidence="2 3">
    <name type="scientific">Pseudomonas graminis</name>
    <dbReference type="NCBI Taxonomy" id="158627"/>
    <lineage>
        <taxon>Bacteria</taxon>
        <taxon>Pseudomonadati</taxon>
        <taxon>Pseudomonadota</taxon>
        <taxon>Gammaproteobacteria</taxon>
        <taxon>Pseudomonadales</taxon>
        <taxon>Pseudomonadaceae</taxon>
        <taxon>Pseudomonas</taxon>
    </lineage>
</organism>
<dbReference type="Proteomes" id="UP000501989">
    <property type="component" value="Chromosome"/>
</dbReference>
<evidence type="ECO:0000313" key="2">
    <source>
        <dbReference type="EMBL" id="QKF52793.1"/>
    </source>
</evidence>
<feature type="compositionally biased region" description="Basic and acidic residues" evidence="1">
    <location>
        <begin position="1"/>
        <end position="17"/>
    </location>
</feature>
<dbReference type="RefSeq" id="WP_172612023.1">
    <property type="nucleotide sequence ID" value="NZ_CP053746.1"/>
</dbReference>
<dbReference type="KEGG" id="pgg:FX982_03785"/>
<evidence type="ECO:0000256" key="1">
    <source>
        <dbReference type="SAM" id="MobiDB-lite"/>
    </source>
</evidence>
<evidence type="ECO:0008006" key="4">
    <source>
        <dbReference type="Google" id="ProtNLM"/>
    </source>
</evidence>
<sequence>MTSRTDDAQPQEQKPDDVNDSLEQRPQMFQRQLFPIALINTYPNDQGSADLGMIGLAENGKDYAVKTISDGNGMVPASEAFCYQLARRILIGTPDFDVIELHDGSLAFGSAWEGGVETLKDRTEIIRILSGEIPIVGLKAFFSKVYALDLFVNNVDRHFGNYIFRPSYSGKIGLAFDFSRAWFAFNPFGFEATEDCNTFTGINAIRHYGQYDKREAEKCLDKIHLLTVDDIDTIISNFPAEWMPAENRGMFLDWWGSHARVERIEFLKGML</sequence>
<dbReference type="EMBL" id="CP053746">
    <property type="protein sequence ID" value="QKF52793.1"/>
    <property type="molecule type" value="Genomic_DNA"/>
</dbReference>
<gene>
    <name evidence="2" type="ORF">FX982_03785</name>
</gene>
<feature type="region of interest" description="Disordered" evidence="1">
    <location>
        <begin position="1"/>
        <end position="20"/>
    </location>
</feature>